<dbReference type="InterPro" id="IPR016181">
    <property type="entry name" value="Acyl_CoA_acyltransferase"/>
</dbReference>
<dbReference type="PROSITE" id="PS51186">
    <property type="entry name" value="GNAT"/>
    <property type="match status" value="1"/>
</dbReference>
<dbReference type="Gene3D" id="3.40.630.30">
    <property type="match status" value="1"/>
</dbReference>
<reference evidence="2" key="1">
    <citation type="submission" date="2021-11" db="EMBL/GenBank/DDBJ databases">
        <authorList>
            <consortium name="Genoscope - CEA"/>
            <person name="William W."/>
        </authorList>
    </citation>
    <scope>NUCLEOTIDE SEQUENCE</scope>
</reference>
<dbReference type="Pfam" id="PF02517">
    <property type="entry name" value="Rce1-like"/>
    <property type="match status" value="1"/>
</dbReference>
<feature type="domain" description="N-acetyltransferase" evidence="1">
    <location>
        <begin position="37"/>
        <end position="208"/>
    </location>
</feature>
<dbReference type="GO" id="GO:0004175">
    <property type="term" value="F:endopeptidase activity"/>
    <property type="evidence" value="ECO:0007669"/>
    <property type="project" value="UniProtKB-ARBA"/>
</dbReference>
<dbReference type="AlphaFoldDB" id="A0A8J2X2H5"/>
<dbReference type="InterPro" id="IPR000182">
    <property type="entry name" value="GNAT_dom"/>
</dbReference>
<dbReference type="CDD" id="cd04301">
    <property type="entry name" value="NAT_SF"/>
    <property type="match status" value="1"/>
</dbReference>
<dbReference type="Proteomes" id="UP000789595">
    <property type="component" value="Unassembled WGS sequence"/>
</dbReference>
<dbReference type="GO" id="GO:0016747">
    <property type="term" value="F:acyltransferase activity, transferring groups other than amino-acyl groups"/>
    <property type="evidence" value="ECO:0007669"/>
    <property type="project" value="InterPro"/>
</dbReference>
<sequence>MITRRLLVIAATARALHVTPPGVRRRTRLAAATVSTTTERTLAVASNRGDLRAAAELCGVAFPPASADEHFRVLSDPACLANVFFDVRGRASVALLREDGLSIGCAQVVPCAVRKEASSSSIGKPVLWVQCLCVTPTSRRTGAARALMAWAEREASSAAQASGVSDAEIWLAVQEANNAARSLYEGLGFTNDEGGLRLGHAVMRKSVPAAAAAVTGDPRGPAASFDLVAAETPSSGPPLDKALQEAAPAGLVGVVALLGASALVAPFCYGGLGEPAPLAMWKSWIGGPFSIISDVALGLVVACGAELARKTLANDDADDDPVAALEQNPSLAGQKAALWRVTGAATASPADAVTAIAAWQLLVALSEELYYRGLIQNGAYHAVGAATGSGLVGDAVSLLGTSALFAVAHAGFVQDVEDGEGEMSQSEIIQDWIVDVAPFGAMLALEFAVTGHRIVAPLATHTALNTYWSALDAAKLRAAPDRERLAALLGEAKS</sequence>
<accession>A0A8J2X2H5</accession>
<gene>
    <name evidence="2" type="ORF">PECAL_3P16180</name>
</gene>
<dbReference type="InterPro" id="IPR003675">
    <property type="entry name" value="Rce1/LyrA-like_dom"/>
</dbReference>
<dbReference type="EMBL" id="CAKKNE010000003">
    <property type="protein sequence ID" value="CAH0371666.1"/>
    <property type="molecule type" value="Genomic_DNA"/>
</dbReference>
<dbReference type="OrthoDB" id="41532at2759"/>
<dbReference type="SUPFAM" id="SSF55729">
    <property type="entry name" value="Acyl-CoA N-acyltransferases (Nat)"/>
    <property type="match status" value="1"/>
</dbReference>
<dbReference type="GO" id="GO:0080120">
    <property type="term" value="P:CAAX-box protein maturation"/>
    <property type="evidence" value="ECO:0007669"/>
    <property type="project" value="UniProtKB-ARBA"/>
</dbReference>
<evidence type="ECO:0000313" key="2">
    <source>
        <dbReference type="EMBL" id="CAH0371666.1"/>
    </source>
</evidence>
<keyword evidence="3" id="KW-1185">Reference proteome</keyword>
<dbReference type="Pfam" id="PF13508">
    <property type="entry name" value="Acetyltransf_7"/>
    <property type="match status" value="1"/>
</dbReference>
<evidence type="ECO:0000313" key="3">
    <source>
        <dbReference type="Proteomes" id="UP000789595"/>
    </source>
</evidence>
<protein>
    <recommendedName>
        <fullName evidence="1">N-acetyltransferase domain-containing protein</fullName>
    </recommendedName>
</protein>
<organism evidence="2 3">
    <name type="scientific">Pelagomonas calceolata</name>
    <dbReference type="NCBI Taxonomy" id="35677"/>
    <lineage>
        <taxon>Eukaryota</taxon>
        <taxon>Sar</taxon>
        <taxon>Stramenopiles</taxon>
        <taxon>Ochrophyta</taxon>
        <taxon>Pelagophyceae</taxon>
        <taxon>Pelagomonadales</taxon>
        <taxon>Pelagomonadaceae</taxon>
        <taxon>Pelagomonas</taxon>
    </lineage>
</organism>
<proteinExistence type="predicted"/>
<comment type="caution">
    <text evidence="2">The sequence shown here is derived from an EMBL/GenBank/DDBJ whole genome shotgun (WGS) entry which is preliminary data.</text>
</comment>
<name>A0A8J2X2H5_9STRA</name>
<evidence type="ECO:0000259" key="1">
    <source>
        <dbReference type="PROSITE" id="PS51186"/>
    </source>
</evidence>